<accession>A0A5J4SX16</accession>
<evidence type="ECO:0000256" key="1">
    <source>
        <dbReference type="ARBA" id="ARBA00022723"/>
    </source>
</evidence>
<keyword evidence="1" id="KW-0479">Metal-binding</keyword>
<evidence type="ECO:0000259" key="3">
    <source>
        <dbReference type="SMART" id="SM01007"/>
    </source>
</evidence>
<dbReference type="GO" id="GO:0005829">
    <property type="term" value="C:cytosol"/>
    <property type="evidence" value="ECO:0007669"/>
    <property type="project" value="TreeGrafter"/>
</dbReference>
<reference evidence="4" key="1">
    <citation type="submission" date="2019-03" db="EMBL/GenBank/DDBJ databases">
        <title>Single cell metagenomics reveals metabolic interactions within the superorganism composed of flagellate Streblomastix strix and complex community of Bacteroidetes bacteria on its surface.</title>
        <authorList>
            <person name="Treitli S.C."/>
            <person name="Kolisko M."/>
            <person name="Husnik F."/>
            <person name="Keeling P."/>
            <person name="Hampl V."/>
        </authorList>
    </citation>
    <scope>NUCLEOTIDE SEQUENCE</scope>
    <source>
        <strain evidence="4">STM</strain>
    </source>
</reference>
<dbReference type="GO" id="GO:0019323">
    <property type="term" value="P:pentose catabolic process"/>
    <property type="evidence" value="ECO:0007669"/>
    <property type="project" value="TreeGrafter"/>
</dbReference>
<name>A0A5J4SX16_9ZZZZ</name>
<evidence type="ECO:0000256" key="2">
    <source>
        <dbReference type="ARBA" id="ARBA00023239"/>
    </source>
</evidence>
<dbReference type="SUPFAM" id="SSF53639">
    <property type="entry name" value="AraD/HMP-PK domain-like"/>
    <property type="match status" value="1"/>
</dbReference>
<keyword evidence="2 4" id="KW-0456">Lyase</keyword>
<sequence>MMSSILNNNVALDKQISEIAEVAGYLWQRGWAERNGGNISVNITELVKAEDKLRPAFRTVSLPVAFTALAGHFFFVTGTGKRMRYVSSAPMANGSIIRLNTAGDAYDIIADNDIAPTSELPSHLSMHNYMRSVRKCDTKVVCHTHPTDLIALTHIKRFLEPNVMAHTLWSMIPETRIIVPLGVGIVSYEIPGTMELANATIKELEKHDVVMWEKHGCLAVGDDVIETFDMIDTLSKSAQIYFYAKQAGFEPEGMTDKQLDDLVPVFGLPTGTTNR</sequence>
<dbReference type="GO" id="GO:0046872">
    <property type="term" value="F:metal ion binding"/>
    <property type="evidence" value="ECO:0007669"/>
    <property type="project" value="UniProtKB-KW"/>
</dbReference>
<dbReference type="NCBIfam" id="NF002963">
    <property type="entry name" value="PRK03634.1"/>
    <property type="match status" value="1"/>
</dbReference>
<dbReference type="GO" id="GO:0008994">
    <property type="term" value="F:rhamnulose-1-phosphate aldolase activity"/>
    <property type="evidence" value="ECO:0007669"/>
    <property type="project" value="UniProtKB-EC"/>
</dbReference>
<evidence type="ECO:0000313" key="4">
    <source>
        <dbReference type="EMBL" id="KAA6350756.1"/>
    </source>
</evidence>
<gene>
    <name evidence="4" type="ORF">EZS27_001860</name>
</gene>
<dbReference type="Gene3D" id="3.40.225.10">
    <property type="entry name" value="Class II aldolase/adducin N-terminal domain"/>
    <property type="match status" value="1"/>
</dbReference>
<dbReference type="InterPro" id="IPR036409">
    <property type="entry name" value="Aldolase_II/adducin_N_sf"/>
</dbReference>
<dbReference type="SMART" id="SM01007">
    <property type="entry name" value="Aldolase_II"/>
    <property type="match status" value="1"/>
</dbReference>
<dbReference type="Pfam" id="PF00596">
    <property type="entry name" value="Aldolase_II"/>
    <property type="match status" value="1"/>
</dbReference>
<feature type="domain" description="Class II aldolase/adducin N-terminal" evidence="3">
    <location>
        <begin position="17"/>
        <end position="242"/>
    </location>
</feature>
<dbReference type="EMBL" id="SNRY01000023">
    <property type="protein sequence ID" value="KAA6350756.1"/>
    <property type="molecule type" value="Genomic_DNA"/>
</dbReference>
<dbReference type="PANTHER" id="PTHR22789:SF0">
    <property type="entry name" value="3-OXO-TETRONATE 4-PHOSPHATE DECARBOXYLASE-RELATED"/>
    <property type="match status" value="1"/>
</dbReference>
<dbReference type="PANTHER" id="PTHR22789">
    <property type="entry name" value="FUCULOSE PHOSPHATE ALDOLASE"/>
    <property type="match status" value="1"/>
</dbReference>
<comment type="caution">
    <text evidence="4">The sequence shown here is derived from an EMBL/GenBank/DDBJ whole genome shotgun (WGS) entry which is preliminary data.</text>
</comment>
<protein>
    <submittedName>
        <fullName evidence="4">Rhamnulose-1-phosphate aldolase</fullName>
        <ecNumber evidence="4">4.1.2.19</ecNumber>
    </submittedName>
</protein>
<dbReference type="InterPro" id="IPR001303">
    <property type="entry name" value="Aldolase_II/adducin_N"/>
</dbReference>
<dbReference type="EC" id="4.1.2.19" evidence="4"/>
<organism evidence="4">
    <name type="scientific">termite gut metagenome</name>
    <dbReference type="NCBI Taxonomy" id="433724"/>
    <lineage>
        <taxon>unclassified sequences</taxon>
        <taxon>metagenomes</taxon>
        <taxon>organismal metagenomes</taxon>
    </lineage>
</organism>
<dbReference type="InterPro" id="IPR050197">
    <property type="entry name" value="Aldolase_class_II_sugar_metab"/>
</dbReference>
<dbReference type="AlphaFoldDB" id="A0A5J4SX16"/>
<proteinExistence type="predicted"/>